<evidence type="ECO:0000313" key="2">
    <source>
        <dbReference type="EMBL" id="KAK5854564.1"/>
    </source>
</evidence>
<evidence type="ECO:0000313" key="3">
    <source>
        <dbReference type="Proteomes" id="UP001346869"/>
    </source>
</evidence>
<reference evidence="2 3" key="2">
    <citation type="journal article" date="2023" name="Mol. Biol. Evol.">
        <title>Genomics of Secondarily Temperate Adaptation in the Only Non-Antarctic Icefish.</title>
        <authorList>
            <person name="Rivera-Colon A.G."/>
            <person name="Rayamajhi N."/>
            <person name="Minhas B.F."/>
            <person name="Madrigal G."/>
            <person name="Bilyk K.T."/>
            <person name="Yoon V."/>
            <person name="Hune M."/>
            <person name="Gregory S."/>
            <person name="Cheng C.H.C."/>
            <person name="Catchen J.M."/>
        </authorList>
    </citation>
    <scope>NUCLEOTIDE SEQUENCE [LARGE SCALE GENOMIC DNA]</scope>
    <source>
        <strain evidence="2">JMC-PN-2008</strain>
    </source>
</reference>
<reference evidence="2 3" key="1">
    <citation type="journal article" date="2023" name="Genes (Basel)">
        <title>Chromosome-Level Genome Assembly and Circadian Gene Repertoire of the Patagonia Blennie Eleginops maclovinus-The Closest Ancestral Proxy of Antarctic Cryonotothenioids.</title>
        <authorList>
            <person name="Cheng C.C."/>
            <person name="Rivera-Colon A.G."/>
            <person name="Minhas B.F."/>
            <person name="Wilson L."/>
            <person name="Rayamajhi N."/>
            <person name="Vargas-Chacoff L."/>
            <person name="Catchen J.M."/>
        </authorList>
    </citation>
    <scope>NUCLEOTIDE SEQUENCE [LARGE SCALE GENOMIC DNA]</scope>
    <source>
        <strain evidence="2">JMC-PN-2008</strain>
    </source>
</reference>
<feature type="region of interest" description="Disordered" evidence="1">
    <location>
        <begin position="1"/>
        <end position="27"/>
    </location>
</feature>
<dbReference type="Proteomes" id="UP001346869">
    <property type="component" value="Unassembled WGS sequence"/>
</dbReference>
<keyword evidence="3" id="KW-1185">Reference proteome</keyword>
<proteinExistence type="predicted"/>
<organism evidence="2 3">
    <name type="scientific">Eleginops maclovinus</name>
    <name type="common">Patagonian blennie</name>
    <name type="synonym">Eleginus maclovinus</name>
    <dbReference type="NCBI Taxonomy" id="56733"/>
    <lineage>
        <taxon>Eukaryota</taxon>
        <taxon>Metazoa</taxon>
        <taxon>Chordata</taxon>
        <taxon>Craniata</taxon>
        <taxon>Vertebrata</taxon>
        <taxon>Euteleostomi</taxon>
        <taxon>Actinopterygii</taxon>
        <taxon>Neopterygii</taxon>
        <taxon>Teleostei</taxon>
        <taxon>Neoteleostei</taxon>
        <taxon>Acanthomorphata</taxon>
        <taxon>Eupercaria</taxon>
        <taxon>Perciformes</taxon>
        <taxon>Notothenioidei</taxon>
        <taxon>Eleginopidae</taxon>
        <taxon>Eleginops</taxon>
    </lineage>
</organism>
<protein>
    <submittedName>
        <fullName evidence="2">Uncharacterized protein</fullName>
    </submittedName>
</protein>
<comment type="caution">
    <text evidence="2">The sequence shown here is derived from an EMBL/GenBank/DDBJ whole genome shotgun (WGS) entry which is preliminary data.</text>
</comment>
<evidence type="ECO:0000256" key="1">
    <source>
        <dbReference type="SAM" id="MobiDB-lite"/>
    </source>
</evidence>
<gene>
    <name evidence="2" type="ORF">PBY51_004749</name>
</gene>
<name>A0AAN8AFZ2_ELEMC</name>
<dbReference type="EMBL" id="JAUZQC010000018">
    <property type="protein sequence ID" value="KAK5854564.1"/>
    <property type="molecule type" value="Genomic_DNA"/>
</dbReference>
<feature type="compositionally biased region" description="Polar residues" evidence="1">
    <location>
        <begin position="8"/>
        <end position="21"/>
    </location>
</feature>
<accession>A0AAN8AFZ2</accession>
<dbReference type="AlphaFoldDB" id="A0AAN8AFZ2"/>
<sequence>MQPIQGDPGQQSISTAGQTFPRSKPLSLPPLFASKKHLTSSVYRETQLGGGAAAQGAEEELRVWDSRQRAPQGMLFNQRRLLEQESRAGWWCSAGESCYSAQWVKQKQEHRSTRPW</sequence>